<name>A0A7G9YNA9_9EURY</name>
<protein>
    <submittedName>
        <fullName evidence="1">Uncharacterized protein</fullName>
    </submittedName>
</protein>
<proteinExistence type="predicted"/>
<dbReference type="EMBL" id="MT631381">
    <property type="protein sequence ID" value="QNO49493.1"/>
    <property type="molecule type" value="Genomic_DNA"/>
</dbReference>
<accession>A0A7G9YNA9</accession>
<gene>
    <name evidence="1" type="ORF">FBKNMHLG_00012</name>
</gene>
<reference evidence="1" key="1">
    <citation type="submission" date="2020-06" db="EMBL/GenBank/DDBJ databases">
        <title>Unique genomic features of the anaerobic methanotrophic archaea.</title>
        <authorList>
            <person name="Chadwick G.L."/>
            <person name="Skennerton C.T."/>
            <person name="Laso-Perez R."/>
            <person name="Leu A.O."/>
            <person name="Speth D.R."/>
            <person name="Yu H."/>
            <person name="Morgan-Lang C."/>
            <person name="Hatzenpichler R."/>
            <person name="Goudeau D."/>
            <person name="Malmstrom R."/>
            <person name="Brazelton W.J."/>
            <person name="Woyke T."/>
            <person name="Hallam S.J."/>
            <person name="Tyson G.W."/>
            <person name="Wegener G."/>
            <person name="Boetius A."/>
            <person name="Orphan V."/>
        </authorList>
    </citation>
    <scope>NUCLEOTIDE SEQUENCE</scope>
</reference>
<organism evidence="1">
    <name type="scientific">Candidatus Methanogaster sp. ANME-2c ERB4</name>
    <dbReference type="NCBI Taxonomy" id="2759911"/>
    <lineage>
        <taxon>Archaea</taxon>
        <taxon>Methanobacteriati</taxon>
        <taxon>Methanobacteriota</taxon>
        <taxon>Stenosarchaea group</taxon>
        <taxon>Methanomicrobia</taxon>
        <taxon>Methanosarcinales</taxon>
        <taxon>ANME-2 cluster</taxon>
        <taxon>Candidatus Methanogasteraceae</taxon>
        <taxon>Candidatus Methanogaster</taxon>
    </lineage>
</organism>
<evidence type="ECO:0000313" key="1">
    <source>
        <dbReference type="EMBL" id="QNO49493.1"/>
    </source>
</evidence>
<sequence length="63" mass="6872">MWALNQIMRAGALIAVALTDGSISAKKKDVRGRNTMKGNMRTTKNVPEVSKMILAHIITKCST</sequence>
<dbReference type="AlphaFoldDB" id="A0A7G9YNA9"/>